<reference evidence="1" key="1">
    <citation type="journal article" date="2019" name="bioRxiv">
        <title>The Genome of the Zebra Mussel, Dreissena polymorpha: A Resource for Invasive Species Research.</title>
        <authorList>
            <person name="McCartney M.A."/>
            <person name="Auch B."/>
            <person name="Kono T."/>
            <person name="Mallez S."/>
            <person name="Zhang Y."/>
            <person name="Obille A."/>
            <person name="Becker A."/>
            <person name="Abrahante J.E."/>
            <person name="Garbe J."/>
            <person name="Badalamenti J.P."/>
            <person name="Herman A."/>
            <person name="Mangelson H."/>
            <person name="Liachko I."/>
            <person name="Sullivan S."/>
            <person name="Sone E.D."/>
            <person name="Koren S."/>
            <person name="Silverstein K.A.T."/>
            <person name="Beckman K.B."/>
            <person name="Gohl D.M."/>
        </authorList>
    </citation>
    <scope>NUCLEOTIDE SEQUENCE</scope>
    <source>
        <strain evidence="1">Duluth1</strain>
        <tissue evidence="1">Whole animal</tissue>
    </source>
</reference>
<evidence type="ECO:0000313" key="1">
    <source>
        <dbReference type="EMBL" id="KAH3788402.1"/>
    </source>
</evidence>
<dbReference type="AlphaFoldDB" id="A0A9D4F2R2"/>
<proteinExistence type="predicted"/>
<accession>A0A9D4F2R2</accession>
<dbReference type="EMBL" id="JAIWYP010000008">
    <property type="protein sequence ID" value="KAH3788402.1"/>
    <property type="molecule type" value="Genomic_DNA"/>
</dbReference>
<keyword evidence="2" id="KW-1185">Reference proteome</keyword>
<evidence type="ECO:0000313" key="2">
    <source>
        <dbReference type="Proteomes" id="UP000828390"/>
    </source>
</evidence>
<name>A0A9D4F2R2_DREPO</name>
<comment type="caution">
    <text evidence="1">The sequence shown here is derived from an EMBL/GenBank/DDBJ whole genome shotgun (WGS) entry which is preliminary data.</text>
</comment>
<organism evidence="1 2">
    <name type="scientific">Dreissena polymorpha</name>
    <name type="common">Zebra mussel</name>
    <name type="synonym">Mytilus polymorpha</name>
    <dbReference type="NCBI Taxonomy" id="45954"/>
    <lineage>
        <taxon>Eukaryota</taxon>
        <taxon>Metazoa</taxon>
        <taxon>Spiralia</taxon>
        <taxon>Lophotrochozoa</taxon>
        <taxon>Mollusca</taxon>
        <taxon>Bivalvia</taxon>
        <taxon>Autobranchia</taxon>
        <taxon>Heteroconchia</taxon>
        <taxon>Euheterodonta</taxon>
        <taxon>Imparidentia</taxon>
        <taxon>Neoheterodontei</taxon>
        <taxon>Myida</taxon>
        <taxon>Dreissenoidea</taxon>
        <taxon>Dreissenidae</taxon>
        <taxon>Dreissena</taxon>
    </lineage>
</organism>
<reference evidence="1" key="2">
    <citation type="submission" date="2020-11" db="EMBL/GenBank/DDBJ databases">
        <authorList>
            <person name="McCartney M.A."/>
            <person name="Auch B."/>
            <person name="Kono T."/>
            <person name="Mallez S."/>
            <person name="Becker A."/>
            <person name="Gohl D.M."/>
            <person name="Silverstein K.A.T."/>
            <person name="Koren S."/>
            <person name="Bechman K.B."/>
            <person name="Herman A."/>
            <person name="Abrahante J.E."/>
            <person name="Garbe J."/>
        </authorList>
    </citation>
    <scope>NUCLEOTIDE SEQUENCE</scope>
    <source>
        <strain evidence="1">Duluth1</strain>
        <tissue evidence="1">Whole animal</tissue>
    </source>
</reference>
<sequence length="109" mass="11953">MYIGYHTIFFKTLLSCFASCKDKSSCGFWTIVSLFQTVDLLKVQLNLLLKHGTAECPLLVILDSLDQLDTSHNGRSLMWLPAITSGGEIRDVSGPQGSDTFIKATGVLL</sequence>
<gene>
    <name evidence="1" type="ORF">DPMN_166543</name>
</gene>
<dbReference type="Proteomes" id="UP000828390">
    <property type="component" value="Unassembled WGS sequence"/>
</dbReference>
<protein>
    <submittedName>
        <fullName evidence="1">Uncharacterized protein</fullName>
    </submittedName>
</protein>